<dbReference type="Proteomes" id="UP001276150">
    <property type="component" value="Unassembled WGS sequence"/>
</dbReference>
<evidence type="ECO:0000313" key="1">
    <source>
        <dbReference type="EMBL" id="MDV6373994.1"/>
    </source>
</evidence>
<evidence type="ECO:0000313" key="2">
    <source>
        <dbReference type="Proteomes" id="UP001276150"/>
    </source>
</evidence>
<name>A0ABU4DPG5_9DEIO</name>
<dbReference type="RefSeq" id="WP_317639312.1">
    <property type="nucleotide sequence ID" value="NZ_JAPMIV010000006.1"/>
</dbReference>
<sequence length="100" mass="10779">MSWAKHAKEKLSAGETVVIRPRGHSMTGKVNDGDTVTLLPMPGGGLGSGDIVLVRVKGADYLHLVKAISEDRVLIGNNRGGMNGWTRRKNIFGKAVKVER</sequence>
<dbReference type="EMBL" id="JAPMIV010000006">
    <property type="protein sequence ID" value="MDV6373994.1"/>
    <property type="molecule type" value="Genomic_DNA"/>
</dbReference>
<protein>
    <recommendedName>
        <fullName evidence="3">Peptidase S24/S26A/S26B/S26C domain-containing protein</fullName>
    </recommendedName>
</protein>
<dbReference type="InterPro" id="IPR036286">
    <property type="entry name" value="LexA/Signal_pep-like_sf"/>
</dbReference>
<accession>A0ABU4DPG5</accession>
<keyword evidence="2" id="KW-1185">Reference proteome</keyword>
<dbReference type="SUPFAM" id="SSF51306">
    <property type="entry name" value="LexA/Signal peptidase"/>
    <property type="match status" value="1"/>
</dbReference>
<dbReference type="Gene3D" id="2.10.109.10">
    <property type="entry name" value="Umud Fragment, subunit A"/>
    <property type="match status" value="1"/>
</dbReference>
<evidence type="ECO:0008006" key="3">
    <source>
        <dbReference type="Google" id="ProtNLM"/>
    </source>
</evidence>
<gene>
    <name evidence="1" type="ORF">ORD21_05200</name>
</gene>
<organism evidence="1 2">
    <name type="scientific">Deinococcus arenicola</name>
    <dbReference type="NCBI Taxonomy" id="2994950"/>
    <lineage>
        <taxon>Bacteria</taxon>
        <taxon>Thermotogati</taxon>
        <taxon>Deinococcota</taxon>
        <taxon>Deinococci</taxon>
        <taxon>Deinococcales</taxon>
        <taxon>Deinococcaceae</taxon>
        <taxon>Deinococcus</taxon>
    </lineage>
</organism>
<proteinExistence type="predicted"/>
<comment type="caution">
    <text evidence="1">The sequence shown here is derived from an EMBL/GenBank/DDBJ whole genome shotgun (WGS) entry which is preliminary data.</text>
</comment>
<reference evidence="1 2" key="1">
    <citation type="submission" date="2022-11" db="EMBL/GenBank/DDBJ databases">
        <title>Deinococcus ZS9-10, Low Temperature and Draught-tolerating, UV-resistant Bacteria from Continental Antarctica.</title>
        <authorList>
            <person name="Cheng L."/>
        </authorList>
    </citation>
    <scope>NUCLEOTIDE SEQUENCE [LARGE SCALE GENOMIC DNA]</scope>
    <source>
        <strain evidence="1 2">ZS9-10</strain>
    </source>
</reference>